<dbReference type="InterPro" id="IPR016187">
    <property type="entry name" value="CTDL_fold"/>
</dbReference>
<proteinExistence type="predicted"/>
<dbReference type="EMBL" id="NCKV01004077">
    <property type="protein sequence ID" value="RWS25073.1"/>
    <property type="molecule type" value="Genomic_DNA"/>
</dbReference>
<sequence length="334" mass="39247">MYSFNMLLIFVLTHLNALIALGTNCFHLEKNCYICLKGDVVEKGCPENWTRLKEKCIILAPRFYNFENARRYCNHHFDAQLVTIDSKEEQDFLTETYFYFWINVKVRVTVENGSYVVSELERGSNSNFTFWKLDEMDENDISEDELCTEVKYDEIYIWVPTSCEHDLATICQHPLLSKIENARNVTTVVESFEENPDIIKHLIESNYQLEDFFEPRTTAKIESTISLDYEVTTFGSSNELPTISRKKDIRIFWMLWFLKYFAFEILVFVILISIVLILTLFIIGTIFVIFQTPKKSNAIMIANKRSDSFRLNRLESTDSTTPCLYYDTDYVIKI</sequence>
<gene>
    <name evidence="4" type="ORF">B4U80_13126</name>
</gene>
<evidence type="ECO:0000313" key="4">
    <source>
        <dbReference type="EMBL" id="RWS25073.1"/>
    </source>
</evidence>
<accession>A0A443SC02</accession>
<dbReference type="Proteomes" id="UP000288716">
    <property type="component" value="Unassembled WGS sequence"/>
</dbReference>
<dbReference type="SUPFAM" id="SSF56436">
    <property type="entry name" value="C-type lectin-like"/>
    <property type="match status" value="1"/>
</dbReference>
<feature type="domain" description="C-type lectin" evidence="3">
    <location>
        <begin position="52"/>
        <end position="172"/>
    </location>
</feature>
<evidence type="ECO:0000256" key="1">
    <source>
        <dbReference type="SAM" id="Phobius"/>
    </source>
</evidence>
<evidence type="ECO:0000313" key="5">
    <source>
        <dbReference type="Proteomes" id="UP000288716"/>
    </source>
</evidence>
<dbReference type="AlphaFoldDB" id="A0A443SC02"/>
<reference evidence="4 5" key="1">
    <citation type="journal article" date="2018" name="Gigascience">
        <title>Genomes of trombidid mites reveal novel predicted allergens and laterally-transferred genes associated with secondary metabolism.</title>
        <authorList>
            <person name="Dong X."/>
            <person name="Chaisiri K."/>
            <person name="Xia D."/>
            <person name="Armstrong S.D."/>
            <person name="Fang Y."/>
            <person name="Donnelly M.J."/>
            <person name="Kadowaki T."/>
            <person name="McGarry J.W."/>
            <person name="Darby A.C."/>
            <person name="Makepeace B.L."/>
        </authorList>
    </citation>
    <scope>NUCLEOTIDE SEQUENCE [LARGE SCALE GENOMIC DNA]</scope>
    <source>
        <strain evidence="4">UoL-UT</strain>
    </source>
</reference>
<keyword evidence="1" id="KW-1133">Transmembrane helix</keyword>
<dbReference type="OrthoDB" id="6133475at2759"/>
<name>A0A443SC02_9ACAR</name>
<dbReference type="Gene3D" id="3.10.100.10">
    <property type="entry name" value="Mannose-Binding Protein A, subunit A"/>
    <property type="match status" value="1"/>
</dbReference>
<dbReference type="VEuPathDB" id="VectorBase:LDEU006967"/>
<keyword evidence="1" id="KW-0812">Transmembrane</keyword>
<feature type="chain" id="PRO_5019559055" description="C-type lectin domain-containing protein" evidence="2">
    <location>
        <begin position="23"/>
        <end position="334"/>
    </location>
</feature>
<feature type="transmembrane region" description="Helical" evidence="1">
    <location>
        <begin position="265"/>
        <end position="290"/>
    </location>
</feature>
<keyword evidence="5" id="KW-1185">Reference proteome</keyword>
<dbReference type="InterPro" id="IPR001304">
    <property type="entry name" value="C-type_lectin-like"/>
</dbReference>
<organism evidence="4 5">
    <name type="scientific">Leptotrombidium deliense</name>
    <dbReference type="NCBI Taxonomy" id="299467"/>
    <lineage>
        <taxon>Eukaryota</taxon>
        <taxon>Metazoa</taxon>
        <taxon>Ecdysozoa</taxon>
        <taxon>Arthropoda</taxon>
        <taxon>Chelicerata</taxon>
        <taxon>Arachnida</taxon>
        <taxon>Acari</taxon>
        <taxon>Acariformes</taxon>
        <taxon>Trombidiformes</taxon>
        <taxon>Prostigmata</taxon>
        <taxon>Anystina</taxon>
        <taxon>Parasitengona</taxon>
        <taxon>Trombiculoidea</taxon>
        <taxon>Trombiculidae</taxon>
        <taxon>Leptotrombidium</taxon>
    </lineage>
</organism>
<feature type="signal peptide" evidence="2">
    <location>
        <begin position="1"/>
        <end position="22"/>
    </location>
</feature>
<dbReference type="SMART" id="SM00034">
    <property type="entry name" value="CLECT"/>
    <property type="match status" value="1"/>
</dbReference>
<dbReference type="Pfam" id="PF00059">
    <property type="entry name" value="Lectin_C"/>
    <property type="match status" value="1"/>
</dbReference>
<dbReference type="InterPro" id="IPR016186">
    <property type="entry name" value="C-type_lectin-like/link_sf"/>
</dbReference>
<keyword evidence="1" id="KW-0472">Membrane</keyword>
<dbReference type="CDD" id="cd00037">
    <property type="entry name" value="CLECT"/>
    <property type="match status" value="1"/>
</dbReference>
<protein>
    <recommendedName>
        <fullName evidence="3">C-type lectin domain-containing protein</fullName>
    </recommendedName>
</protein>
<evidence type="ECO:0000259" key="3">
    <source>
        <dbReference type="PROSITE" id="PS50041"/>
    </source>
</evidence>
<comment type="caution">
    <text evidence="4">The sequence shown here is derived from an EMBL/GenBank/DDBJ whole genome shotgun (WGS) entry which is preliminary data.</text>
</comment>
<dbReference type="PROSITE" id="PS50041">
    <property type="entry name" value="C_TYPE_LECTIN_2"/>
    <property type="match status" value="1"/>
</dbReference>
<evidence type="ECO:0000256" key="2">
    <source>
        <dbReference type="SAM" id="SignalP"/>
    </source>
</evidence>
<keyword evidence="2" id="KW-0732">Signal</keyword>